<name>A0A1H2ZHR1_ACIFE</name>
<evidence type="ECO:0000313" key="2">
    <source>
        <dbReference type="Proteomes" id="UP000182379"/>
    </source>
</evidence>
<proteinExistence type="predicted"/>
<dbReference type="EMBL" id="FNOP01000015">
    <property type="protein sequence ID" value="SDX16877.1"/>
    <property type="molecule type" value="Genomic_DNA"/>
</dbReference>
<sequence length="122" mass="14131">MSIEGLEKLIGSIVKIKPTVIRSETGDIIRAKWLPEESDFGKDVIFTFVWRFLKFWDGFIPNSLRPILGLLQLIPFFYFYAGLSDGWMSKYYAAIGMVCMGISMYVTEEGESLVERFNPRNW</sequence>
<dbReference type="AlphaFoldDB" id="A0A1H2ZHR1"/>
<accession>A0A1H2ZHR1</accession>
<comment type="caution">
    <text evidence="1">The sequence shown here is derived from an EMBL/GenBank/DDBJ whole genome shotgun (WGS) entry which is preliminary data.</text>
</comment>
<reference evidence="1 2" key="1">
    <citation type="submission" date="2016-10" db="EMBL/GenBank/DDBJ databases">
        <authorList>
            <person name="Varghese N."/>
            <person name="Submissions S."/>
        </authorList>
    </citation>
    <scope>NUCLEOTIDE SEQUENCE [LARGE SCALE GENOMIC DNA]</scope>
    <source>
        <strain evidence="1 2">WCC6</strain>
    </source>
</reference>
<gene>
    <name evidence="1" type="ORF">SAMN05216495_1157</name>
</gene>
<dbReference type="Proteomes" id="UP000182379">
    <property type="component" value="Unassembled WGS sequence"/>
</dbReference>
<protein>
    <submittedName>
        <fullName evidence="1">Uncharacterized protein</fullName>
    </submittedName>
</protein>
<organism evidence="1 2">
    <name type="scientific">Acidaminococcus fermentans</name>
    <dbReference type="NCBI Taxonomy" id="905"/>
    <lineage>
        <taxon>Bacteria</taxon>
        <taxon>Bacillati</taxon>
        <taxon>Bacillota</taxon>
        <taxon>Negativicutes</taxon>
        <taxon>Acidaminococcales</taxon>
        <taxon>Acidaminococcaceae</taxon>
        <taxon>Acidaminococcus</taxon>
    </lineage>
</organism>
<evidence type="ECO:0000313" key="1">
    <source>
        <dbReference type="EMBL" id="SDX16877.1"/>
    </source>
</evidence>